<keyword evidence="3" id="KW-1185">Reference proteome</keyword>
<sequence>MRIESNSNADLQDLFCQLARYFSANESKISAAEASNCFLRLSLLDSVALIRLFFLLCPSFRSVLSRQCEVSAALPSTTSRLSGDNNTGRQSQPESQESPSGLGNRRDSHVANSPDTPGLHDSQDPVSVNNNGPPPVAHPSHVTGNTLTHVLEGLDSLTTPDLLEQNTICQQQILDELRDPIIGTLAVNPSDTTALPFGFDDGVLGKTRLATCNEIGFTPTLRWLLEACKTDRSVFLRKVEESKAALPNGQGWRAAIAIKQENADMRDLLSIYHRFECYNIYRHVVEAGYHTGEHWIRDKRRELAQKLCDDFPERFQDTKAANKCLNWVDQGCRYHEWTKMFSEVSELGFLIALPSEIPRSAYTSRCTKEQMSAAAARFIALGIYDLVKDLELSELGNHITQRTGTKFSTILEITTADVIVENAHSGAIGANRNITWSDDRMRRHSYVGPDRVPFSLNASR</sequence>
<dbReference type="OrthoDB" id="5152914at2759"/>
<name>A0A8H4KGB3_9HYPO</name>
<feature type="compositionally biased region" description="Polar residues" evidence="1">
    <location>
        <begin position="75"/>
        <end position="89"/>
    </location>
</feature>
<dbReference type="EMBL" id="JAADJG010000265">
    <property type="protein sequence ID" value="KAF4449892.1"/>
    <property type="molecule type" value="Genomic_DNA"/>
</dbReference>
<reference evidence="2" key="1">
    <citation type="submission" date="2020-01" db="EMBL/GenBank/DDBJ databases">
        <title>Identification and distribution of gene clusters putatively required for synthesis of sphingolipid metabolism inhibitors in phylogenetically diverse species of the filamentous fungus Fusarium.</title>
        <authorList>
            <person name="Kim H.-S."/>
            <person name="Busman M."/>
            <person name="Brown D.W."/>
            <person name="Divon H."/>
            <person name="Uhlig S."/>
            <person name="Proctor R.H."/>
        </authorList>
    </citation>
    <scope>NUCLEOTIDE SEQUENCE</scope>
    <source>
        <strain evidence="2">NRRL 53441</strain>
    </source>
</reference>
<dbReference type="Proteomes" id="UP000605986">
    <property type="component" value="Unassembled WGS sequence"/>
</dbReference>
<evidence type="ECO:0000313" key="3">
    <source>
        <dbReference type="Proteomes" id="UP000605986"/>
    </source>
</evidence>
<organism evidence="2 3">
    <name type="scientific">Fusarium austroafricanum</name>
    <dbReference type="NCBI Taxonomy" id="2364996"/>
    <lineage>
        <taxon>Eukaryota</taxon>
        <taxon>Fungi</taxon>
        <taxon>Dikarya</taxon>
        <taxon>Ascomycota</taxon>
        <taxon>Pezizomycotina</taxon>
        <taxon>Sordariomycetes</taxon>
        <taxon>Hypocreomycetidae</taxon>
        <taxon>Hypocreales</taxon>
        <taxon>Nectriaceae</taxon>
        <taxon>Fusarium</taxon>
        <taxon>Fusarium concolor species complex</taxon>
    </lineage>
</organism>
<evidence type="ECO:0000256" key="1">
    <source>
        <dbReference type="SAM" id="MobiDB-lite"/>
    </source>
</evidence>
<protein>
    <submittedName>
        <fullName evidence="2">Uncharacterized protein</fullName>
    </submittedName>
</protein>
<proteinExistence type="predicted"/>
<feature type="compositionally biased region" description="Low complexity" evidence="1">
    <location>
        <begin position="90"/>
        <end position="100"/>
    </location>
</feature>
<evidence type="ECO:0000313" key="2">
    <source>
        <dbReference type="EMBL" id="KAF4449892.1"/>
    </source>
</evidence>
<accession>A0A8H4KGB3</accession>
<dbReference type="AlphaFoldDB" id="A0A8H4KGB3"/>
<feature type="region of interest" description="Disordered" evidence="1">
    <location>
        <begin position="75"/>
        <end position="143"/>
    </location>
</feature>
<comment type="caution">
    <text evidence="2">The sequence shown here is derived from an EMBL/GenBank/DDBJ whole genome shotgun (WGS) entry which is preliminary data.</text>
</comment>
<gene>
    <name evidence="2" type="ORF">F53441_6897</name>
</gene>